<dbReference type="RefSeq" id="WP_134171888.1">
    <property type="nucleotide sequence ID" value="NZ_SODI01000001.1"/>
</dbReference>
<reference evidence="2 3" key="1">
    <citation type="submission" date="2019-03" db="EMBL/GenBank/DDBJ databases">
        <title>Genomics of glacier-inhabiting Cryobacterium strains.</title>
        <authorList>
            <person name="Liu Q."/>
            <person name="Xin Y.-H."/>
        </authorList>
    </citation>
    <scope>NUCLEOTIDE SEQUENCE [LARGE SCALE GENOMIC DNA]</scope>
    <source>
        <strain evidence="2 3">CGMCC 1.4292</strain>
    </source>
</reference>
<name>A0A4Y8KQ75_9MICO</name>
<keyword evidence="1" id="KW-1133">Transmembrane helix</keyword>
<comment type="caution">
    <text evidence="2">The sequence shown here is derived from an EMBL/GenBank/DDBJ whole genome shotgun (WGS) entry which is preliminary data.</text>
</comment>
<dbReference type="OrthoDB" id="5126005at2"/>
<organism evidence="2 3">
    <name type="scientific">Cryobacterium psychrophilum</name>
    <dbReference type="NCBI Taxonomy" id="41988"/>
    <lineage>
        <taxon>Bacteria</taxon>
        <taxon>Bacillati</taxon>
        <taxon>Actinomycetota</taxon>
        <taxon>Actinomycetes</taxon>
        <taxon>Micrococcales</taxon>
        <taxon>Microbacteriaceae</taxon>
        <taxon>Cryobacterium</taxon>
    </lineage>
</organism>
<keyword evidence="3" id="KW-1185">Reference proteome</keyword>
<sequence length="154" mass="16225">MSAVRGPARISRLLTLRRIFVVLMAIGAVLVGLLSFHSMMVSQNGSPARSAAVSNAQTHVDSVTVVGAVAVASSALVAAAVPVPQCDQSSVTGCVGVALACLVFAVVAAMTLLLWSPLLLHRFLDRGRRLIRQVVEVRNHVYLPSLTVLSISRT</sequence>
<feature type="transmembrane region" description="Helical" evidence="1">
    <location>
        <begin position="20"/>
        <end position="41"/>
    </location>
</feature>
<gene>
    <name evidence="2" type="ORF">E3T53_03510</name>
</gene>
<evidence type="ECO:0000313" key="2">
    <source>
        <dbReference type="EMBL" id="TFD81060.1"/>
    </source>
</evidence>
<dbReference type="EMBL" id="SOHQ01000012">
    <property type="protein sequence ID" value="TFD81060.1"/>
    <property type="molecule type" value="Genomic_DNA"/>
</dbReference>
<dbReference type="Proteomes" id="UP000298218">
    <property type="component" value="Unassembled WGS sequence"/>
</dbReference>
<feature type="transmembrane region" description="Helical" evidence="1">
    <location>
        <begin position="95"/>
        <end position="120"/>
    </location>
</feature>
<keyword evidence="1" id="KW-0812">Transmembrane</keyword>
<proteinExistence type="predicted"/>
<keyword evidence="1" id="KW-0472">Membrane</keyword>
<evidence type="ECO:0000256" key="1">
    <source>
        <dbReference type="SAM" id="Phobius"/>
    </source>
</evidence>
<feature type="transmembrane region" description="Helical" evidence="1">
    <location>
        <begin position="62"/>
        <end position="83"/>
    </location>
</feature>
<accession>A0A4Y8KQ75</accession>
<evidence type="ECO:0000313" key="3">
    <source>
        <dbReference type="Proteomes" id="UP000298218"/>
    </source>
</evidence>
<protein>
    <submittedName>
        <fullName evidence="2">Uncharacterized protein</fullName>
    </submittedName>
</protein>
<dbReference type="AlphaFoldDB" id="A0A4Y8KQ75"/>